<comment type="caution">
    <text evidence="4">The sequence shown here is derived from an EMBL/GenBank/DDBJ whole genome shotgun (WGS) entry which is preliminary data.</text>
</comment>
<dbReference type="CDD" id="cd00051">
    <property type="entry name" value="EFh"/>
    <property type="match status" value="1"/>
</dbReference>
<feature type="domain" description="EF-hand" evidence="3">
    <location>
        <begin position="1711"/>
        <end position="1739"/>
    </location>
</feature>
<evidence type="ECO:0000256" key="1">
    <source>
        <dbReference type="ARBA" id="ARBA00022837"/>
    </source>
</evidence>
<dbReference type="Proteomes" id="UP001642464">
    <property type="component" value="Unassembled WGS sequence"/>
</dbReference>
<feature type="region of interest" description="Disordered" evidence="2">
    <location>
        <begin position="754"/>
        <end position="797"/>
    </location>
</feature>
<dbReference type="SMART" id="SM00015">
    <property type="entry name" value="IQ"/>
    <property type="match status" value="4"/>
</dbReference>
<evidence type="ECO:0000256" key="2">
    <source>
        <dbReference type="SAM" id="MobiDB-lite"/>
    </source>
</evidence>
<keyword evidence="1" id="KW-0106">Calcium</keyword>
<proteinExistence type="predicted"/>
<organism evidence="4 5">
    <name type="scientific">Durusdinium trenchii</name>
    <dbReference type="NCBI Taxonomy" id="1381693"/>
    <lineage>
        <taxon>Eukaryota</taxon>
        <taxon>Sar</taxon>
        <taxon>Alveolata</taxon>
        <taxon>Dinophyceae</taxon>
        <taxon>Suessiales</taxon>
        <taxon>Symbiodiniaceae</taxon>
        <taxon>Durusdinium</taxon>
    </lineage>
</organism>
<dbReference type="InterPro" id="IPR011992">
    <property type="entry name" value="EF-hand-dom_pair"/>
</dbReference>
<evidence type="ECO:0000313" key="4">
    <source>
        <dbReference type="EMBL" id="CAK9101491.1"/>
    </source>
</evidence>
<feature type="compositionally biased region" description="Basic and acidic residues" evidence="2">
    <location>
        <begin position="1"/>
        <end position="26"/>
    </location>
</feature>
<dbReference type="SUPFAM" id="SSF47473">
    <property type="entry name" value="EF-hand"/>
    <property type="match status" value="1"/>
</dbReference>
<feature type="region of interest" description="Disordered" evidence="2">
    <location>
        <begin position="906"/>
        <end position="927"/>
    </location>
</feature>
<dbReference type="Gene3D" id="1.10.238.10">
    <property type="entry name" value="EF-hand"/>
    <property type="match status" value="1"/>
</dbReference>
<evidence type="ECO:0000313" key="5">
    <source>
        <dbReference type="Proteomes" id="UP001642464"/>
    </source>
</evidence>
<reference evidence="4 5" key="1">
    <citation type="submission" date="2024-02" db="EMBL/GenBank/DDBJ databases">
        <authorList>
            <person name="Chen Y."/>
            <person name="Shah S."/>
            <person name="Dougan E. K."/>
            <person name="Thang M."/>
            <person name="Chan C."/>
        </authorList>
    </citation>
    <scope>NUCLEOTIDE SEQUENCE [LARGE SCALE GENOMIC DNA]</scope>
</reference>
<dbReference type="InterPro" id="IPR018247">
    <property type="entry name" value="EF_Hand_1_Ca_BS"/>
</dbReference>
<dbReference type="InterPro" id="IPR000048">
    <property type="entry name" value="IQ_motif_EF-hand-BS"/>
</dbReference>
<sequence>VEEDSAERAAKRAKIDKEASKWRMVDEASQDTLEPNFDHVAGSDNPANTPFESASEPNSSFCASLTTPRKPRSAAHPNKVTLVNLDSVKTNSRVSILCAILDITWFSERHLELLVAGKAKNFVVIKLVGRASVWAKANHVKVGHVLLLTEVLFRESEGTATLAGHVAAGKGFAFLVHDGSRYHTDGLPLKDSWKQAVLLDAEKLVAELGSKFKAVRKASRTTTTARSTPHHLPATDLSWVLSVENWQRNGHVVSVQGRITSLVESSTRQARRRSITISLEDSKGAIGDLRLWNDWTTPESLDTLRRFQRASAVVVFTRVRVALDFRLDRLCLHGTSFTQISEKVSPSSPHPALQVDARFSSVSRLLESPSTGKPATVQTRAFLLDWKGMGKPFPVCKTCHASAEVRERFEVVCPKKCGTSPEKVDFLREFGPERPSGKEHSEPGHVVRQATTYFRHRAHCRDSQSFSWAFPASTLVIGDMPRQVYLDRVARATCSGAPKDPLRGTLEVCVPDAAALAELALGLPPLALLSDAVASDLREVLLSHPGRRSARPLWTLSFSRLVDENGFDQVDGLDAALLRMDLHVTNTATGHTPLSWSRRMVGPGLLSRGVGPAAVGAVATATRGGRARGAKADAETSTGDGARMAMVEVDCAKPAAVRDAFFFEKPDLQRASQLQAEESEVMQAEDAAAKVEMHVESIRTAPLSHPLNAGTWHGTSESPNSLARLLGPTVHFACGFVKRKAPRKRTRAQLTPWRGEVRVASETPPPPLARLERRRKPAKVAGNQQEKSHHQQNQLPISKNSAFLAKQLEASHESFSGDSSLEPPKKTGVMEELARILELALAKDILARESLLKRLYEMLHADRPVPVSVLQQYLKQVQQCGLRVVETLVRLYRSLRHPAPLATTSIGSGSVAASKTSKRRSDRRRNNQQCALAHTHTFCHGHEAYNYRWKGDNYLLKMAQDTNFLDRLLSEETKASVRPLEFSFRRNPLLLRLNLERLNEQLLSGSLGAGNSTIHCPEMQLWKLLEQPEREEVRLYQAALVIAREELHFGALPNRQQKRLQLQALDIDRAFPVPDRAMVLHECIAEEEGLARSTKGCWKSSDKIPARVPIGPFQRKRANKTFIARVQALEALYTKGSLARLCRERTAAAKLQCFMRRFLAVARDSRLQRQQVASIVLQAMWRRQLAVQRVTKLRLAANDQRAIQPVLDWFQVAENAAVAVQCARRSVVACRRTIARRQYRAATRLASWYRFVTKRHEFLMFTVARKVQAAVRGRIAQNRSKLLRLQKQERAGAIALQTVYRRVHARHVVDELKRSNAATAMQSKVRGFLSKSLLQKILCARKVQSQWRRKLAQRKAQRCRDLQAAVRKVQHWHQIKLLLRSNALQEKLLAWRAQHSSFGRKFAGEGRDVSFFHMCGLYDHRQRLTRRLQLLERTRTAKLALARLNKLLVAERQKRGIRAVERAPVLAMMRVKQRYQHLLHLTKHLTGAELENETAAVARELGDVNDKIAIVEDLVKAHFRAESLAIRSAQVSNMDECINVADPRNLGMFQEKYEKTRQRENAIKARQEEAVRAKERWQTALRLAEWNHRARVQHFIENGAKTKQQIRKREALGGAKAVVGFLRGKGLARAASRRAEAKKDAIIAKRLHARIAGMTAEDQYATRHRAFLTAEKAAVDHAHSKFARFDKHTAHPGEITLLDFQHLAFDLGVTVPISRVKRFVAAVDQNGNGLIDFDEFAIW</sequence>
<feature type="non-terminal residue" evidence="4">
    <location>
        <position position="1"/>
    </location>
</feature>
<accession>A0ABP0RLJ5</accession>
<keyword evidence="5" id="KW-1185">Reference proteome</keyword>
<gene>
    <name evidence="4" type="ORF">SCF082_LOCUS47463</name>
</gene>
<dbReference type="PROSITE" id="PS50096">
    <property type="entry name" value="IQ"/>
    <property type="match status" value="2"/>
</dbReference>
<dbReference type="PROSITE" id="PS00018">
    <property type="entry name" value="EF_HAND_1"/>
    <property type="match status" value="1"/>
</dbReference>
<evidence type="ECO:0000259" key="3">
    <source>
        <dbReference type="PROSITE" id="PS50222"/>
    </source>
</evidence>
<protein>
    <submittedName>
        <fullName evidence="4">Calmodulin</fullName>
    </submittedName>
</protein>
<dbReference type="PROSITE" id="PS50222">
    <property type="entry name" value="EF_HAND_2"/>
    <property type="match status" value="1"/>
</dbReference>
<name>A0ABP0RLJ5_9DINO</name>
<dbReference type="EMBL" id="CAXAMM010041844">
    <property type="protein sequence ID" value="CAK9101491.1"/>
    <property type="molecule type" value="Genomic_DNA"/>
</dbReference>
<dbReference type="InterPro" id="IPR002048">
    <property type="entry name" value="EF_hand_dom"/>
</dbReference>
<feature type="region of interest" description="Disordered" evidence="2">
    <location>
        <begin position="1"/>
        <end position="74"/>
    </location>
</feature>
<feature type="compositionally biased region" description="Polar residues" evidence="2">
    <location>
        <begin position="45"/>
        <end position="67"/>
    </location>
</feature>